<dbReference type="SMART" id="SM00283">
    <property type="entry name" value="MA"/>
    <property type="match status" value="1"/>
</dbReference>
<comment type="similarity">
    <text evidence="9">Belongs to the methyl-accepting chemotaxis (MCP) protein family.</text>
</comment>
<organism evidence="14 15">
    <name type="scientific">Pseudomonas alkylphenolica</name>
    <dbReference type="NCBI Taxonomy" id="237609"/>
    <lineage>
        <taxon>Bacteria</taxon>
        <taxon>Pseudomonadati</taxon>
        <taxon>Pseudomonadota</taxon>
        <taxon>Gammaproteobacteria</taxon>
        <taxon>Pseudomonadales</taxon>
        <taxon>Pseudomonadaceae</taxon>
        <taxon>Pseudomonas</taxon>
    </lineage>
</organism>
<keyword evidence="8 10" id="KW-0807">Transducer</keyword>
<name>A0A6I6HAX7_9PSED</name>
<dbReference type="PROSITE" id="PS50111">
    <property type="entry name" value="CHEMOTAXIS_TRANSDUC_2"/>
    <property type="match status" value="1"/>
</dbReference>
<evidence type="ECO:0000259" key="12">
    <source>
        <dbReference type="PROSITE" id="PS50111"/>
    </source>
</evidence>
<reference evidence="14" key="1">
    <citation type="submission" date="2019-12" db="EMBL/GenBank/DDBJ databases">
        <title>Hybrid Genome Assemblies of two High G+C Isolates from Undergraduate Microbiology Courses.</title>
        <authorList>
            <person name="Ne Ville C.J."/>
            <person name="Enright D."/>
            <person name="Hernandez I."/>
            <person name="Dodsworth J."/>
            <person name="Orwin P.M."/>
        </authorList>
    </citation>
    <scope>NUCLEOTIDE SEQUENCE [LARGE SCALE GENOMIC DNA]</scope>
    <source>
        <strain evidence="14">Neo</strain>
    </source>
</reference>
<dbReference type="Pfam" id="PF00672">
    <property type="entry name" value="HAMP"/>
    <property type="match status" value="1"/>
</dbReference>
<keyword evidence="3" id="KW-0488">Methylation</keyword>
<dbReference type="GO" id="GO:0006935">
    <property type="term" value="P:chemotaxis"/>
    <property type="evidence" value="ECO:0007669"/>
    <property type="project" value="UniProtKB-KW"/>
</dbReference>
<keyword evidence="15" id="KW-1185">Reference proteome</keyword>
<dbReference type="AlphaFoldDB" id="A0A6I6HAX7"/>
<evidence type="ECO:0000256" key="11">
    <source>
        <dbReference type="SAM" id="Phobius"/>
    </source>
</evidence>
<protein>
    <submittedName>
        <fullName evidence="14">HAMP domain-containing protein</fullName>
    </submittedName>
</protein>
<keyword evidence="6 11" id="KW-1133">Transmembrane helix</keyword>
<evidence type="ECO:0000259" key="13">
    <source>
        <dbReference type="PROSITE" id="PS50885"/>
    </source>
</evidence>
<dbReference type="SMART" id="SM00304">
    <property type="entry name" value="HAMP"/>
    <property type="match status" value="1"/>
</dbReference>
<dbReference type="InterPro" id="IPR004089">
    <property type="entry name" value="MCPsignal_dom"/>
</dbReference>
<evidence type="ECO:0000256" key="1">
    <source>
        <dbReference type="ARBA" id="ARBA00004651"/>
    </source>
</evidence>
<evidence type="ECO:0000256" key="3">
    <source>
        <dbReference type="ARBA" id="ARBA00022481"/>
    </source>
</evidence>
<dbReference type="FunFam" id="1.10.287.950:FF:000001">
    <property type="entry name" value="Methyl-accepting chemotaxis sensory transducer"/>
    <property type="match status" value="1"/>
</dbReference>
<dbReference type="CDD" id="cd11386">
    <property type="entry name" value="MCP_signal"/>
    <property type="match status" value="1"/>
</dbReference>
<feature type="transmembrane region" description="Helical" evidence="11">
    <location>
        <begin position="191"/>
        <end position="211"/>
    </location>
</feature>
<dbReference type="PRINTS" id="PR00260">
    <property type="entry name" value="CHEMTRNSDUCR"/>
</dbReference>
<dbReference type="InterPro" id="IPR024478">
    <property type="entry name" value="HlyB_4HB_MCP"/>
</dbReference>
<dbReference type="PANTHER" id="PTHR32089:SF120">
    <property type="entry name" value="METHYL-ACCEPTING CHEMOTAXIS PROTEIN TLPQ"/>
    <property type="match status" value="1"/>
</dbReference>
<comment type="subcellular location">
    <subcellularLocation>
        <location evidence="1">Cell membrane</location>
        <topology evidence="1">Multi-pass membrane protein</topology>
    </subcellularLocation>
</comment>
<evidence type="ECO:0000256" key="2">
    <source>
        <dbReference type="ARBA" id="ARBA00022475"/>
    </source>
</evidence>
<evidence type="ECO:0000256" key="4">
    <source>
        <dbReference type="ARBA" id="ARBA00022500"/>
    </source>
</evidence>
<keyword evidence="4" id="KW-0145">Chemotaxis</keyword>
<sequence>MFIRNVKLVPRTVMTFGITCVLLVLLGGQSLWRMENVQWSITDLQDNCLPSVRQASLIEAATYRLRVANLLFAMGNPQAADADAAAEQINRRKDALLQETAAYVPLIYGPEEQHLFDIVNANVNTFTGQVEQLLALGRTASQEERVRFINSISAPAAEVLLKSTGELQRLMMERAEQSGAKAREEAHESTLATIVVVSIALLVTCILTLVFTRSIIVPLRELLGVTQKVAGGNLVGDIGISGKDELTELQNATAQMLGNLKGTIHHIADSSSQLAAAAEEMSAVTHQSSSGVQRQRMETELAATAVNEMTAAVDEVARNAVAASVSTQQSEQSARTGMQRVTETITSIENLSLAVQGTSVEIEQLAVRTASIAQVLDVIRAIAEQTNLLALNAAIEAARAGEQGRGFAVVADEVRALAHRTQASTQEIEEMIKSVQSGSQMAVASMKQTDQEAMATLKIAREAGTAISEIARAVSDINDRNCLIATASEEQAQVAKSVDMNLVSINNLSVQSTSAADQIFQASGELSVLATDLNRLVARFII</sequence>
<dbReference type="GO" id="GO:0004888">
    <property type="term" value="F:transmembrane signaling receptor activity"/>
    <property type="evidence" value="ECO:0007669"/>
    <property type="project" value="InterPro"/>
</dbReference>
<dbReference type="GO" id="GO:0005886">
    <property type="term" value="C:plasma membrane"/>
    <property type="evidence" value="ECO:0007669"/>
    <property type="project" value="UniProtKB-SubCell"/>
</dbReference>
<evidence type="ECO:0000256" key="9">
    <source>
        <dbReference type="ARBA" id="ARBA00029447"/>
    </source>
</evidence>
<dbReference type="Gene3D" id="1.10.287.950">
    <property type="entry name" value="Methyl-accepting chemotaxis protein"/>
    <property type="match status" value="1"/>
</dbReference>
<keyword evidence="2" id="KW-1003">Cell membrane</keyword>
<feature type="domain" description="Methyl-accepting transducer" evidence="12">
    <location>
        <begin position="270"/>
        <end position="506"/>
    </location>
</feature>
<evidence type="ECO:0000313" key="14">
    <source>
        <dbReference type="EMBL" id="QGW79034.1"/>
    </source>
</evidence>
<dbReference type="CDD" id="cd06225">
    <property type="entry name" value="HAMP"/>
    <property type="match status" value="1"/>
</dbReference>
<evidence type="ECO:0000256" key="8">
    <source>
        <dbReference type="ARBA" id="ARBA00023224"/>
    </source>
</evidence>
<evidence type="ECO:0000256" key="5">
    <source>
        <dbReference type="ARBA" id="ARBA00022692"/>
    </source>
</evidence>
<dbReference type="InterPro" id="IPR003660">
    <property type="entry name" value="HAMP_dom"/>
</dbReference>
<accession>A0A6I6HAX7</accession>
<evidence type="ECO:0000256" key="6">
    <source>
        <dbReference type="ARBA" id="ARBA00022989"/>
    </source>
</evidence>
<dbReference type="Proteomes" id="UP000426235">
    <property type="component" value="Chromosome"/>
</dbReference>
<feature type="domain" description="HAMP" evidence="13">
    <location>
        <begin position="213"/>
        <end position="265"/>
    </location>
</feature>
<keyword evidence="5 11" id="KW-0812">Transmembrane</keyword>
<feature type="transmembrane region" description="Helical" evidence="11">
    <location>
        <begin position="12"/>
        <end position="32"/>
    </location>
</feature>
<dbReference type="Pfam" id="PF12729">
    <property type="entry name" value="4HB_MCP_1"/>
    <property type="match status" value="1"/>
</dbReference>
<dbReference type="InterPro" id="IPR004090">
    <property type="entry name" value="Chemotax_Me-accpt_rcpt"/>
</dbReference>
<keyword evidence="7 11" id="KW-0472">Membrane</keyword>
<dbReference type="EMBL" id="CP046621">
    <property type="protein sequence ID" value="QGW79034.1"/>
    <property type="molecule type" value="Genomic_DNA"/>
</dbReference>
<evidence type="ECO:0000256" key="7">
    <source>
        <dbReference type="ARBA" id="ARBA00023136"/>
    </source>
</evidence>
<dbReference type="Pfam" id="PF00015">
    <property type="entry name" value="MCPsignal"/>
    <property type="match status" value="1"/>
</dbReference>
<gene>
    <name evidence="14" type="ORF">GPJ81_20850</name>
</gene>
<proteinExistence type="inferred from homology"/>
<dbReference type="PANTHER" id="PTHR32089">
    <property type="entry name" value="METHYL-ACCEPTING CHEMOTAXIS PROTEIN MCPB"/>
    <property type="match status" value="1"/>
</dbReference>
<evidence type="ECO:0000313" key="15">
    <source>
        <dbReference type="Proteomes" id="UP000426235"/>
    </source>
</evidence>
<dbReference type="PROSITE" id="PS50885">
    <property type="entry name" value="HAMP"/>
    <property type="match status" value="1"/>
</dbReference>
<dbReference type="SUPFAM" id="SSF58104">
    <property type="entry name" value="Methyl-accepting chemotaxis protein (MCP) signaling domain"/>
    <property type="match status" value="1"/>
</dbReference>
<dbReference type="GO" id="GO:0007165">
    <property type="term" value="P:signal transduction"/>
    <property type="evidence" value="ECO:0007669"/>
    <property type="project" value="UniProtKB-KW"/>
</dbReference>
<evidence type="ECO:0000256" key="10">
    <source>
        <dbReference type="PROSITE-ProRule" id="PRU00284"/>
    </source>
</evidence>